<keyword evidence="3" id="KW-0175">Coiled coil</keyword>
<feature type="domain" description="Calponin-homology (CH)" evidence="5">
    <location>
        <begin position="136"/>
        <end position="244"/>
    </location>
</feature>
<feature type="binding site" evidence="2">
    <location>
        <begin position="947"/>
        <end position="954"/>
    </location>
    <ligand>
        <name>ATP</name>
        <dbReference type="ChEBI" id="CHEBI:30616"/>
    </ligand>
</feature>
<dbReference type="Pfam" id="PF00225">
    <property type="entry name" value="Kinesin"/>
    <property type="match status" value="1"/>
</dbReference>
<keyword evidence="8" id="KW-1185">Reference proteome</keyword>
<sequence>MYNNPSMKENNGAYSPTFMEHSQSSSSSMDDQPPKKTSTIQISSTWKSSVGVVLHPFCSVRFPEDFSCSIVDCPLHWLRKQEHIILVNEWISYMLDATAQQFSTMNSPSEKNNRDYAGLTLSNIAVNGRPSVDRNAKQILILAGWLRSIFPGLNLPINASDEDLKACLLDANVLSQILNKLKKPGPAKEGGYVIHNLASRSDKIKRFLEAVADMGILKLDNADIEDGSMDSLYNCLWSIRAWTNNLGDRDRRLACSSPTKSENNRVDASLHEPFSPMSGEERRKVLSESKFHRTLSSPVMSDPFGGSNHQVGHKFHEVFQLKQGRYADLPAAKISEMMKSNSLDNAPTQSLLSVVNGILDESVEKKNGELPHRVACLLRKVVQEIERRISTQAEHLRTQNNLFKAREEKFQSRIRVLEALASNINEENRQLEKTKTEEKKNFSNEDMTRLIKERDEFKAEIILLKQEMETTKKTYELRCLQVEMENGEDMSRLIEERDESKSGIMMLNQELEIAKKTNELRSLQVKTETDEDMARVIKERDEGREKITKLKQDLERTKEMYEMQCLQVETEKGEDVSKLIKERDESKTEITMLKKELEKAKNTYELHRLQVEAEKGEDVSRLIEERDDSKAEIMNLTQELEKAKNTYELHRLQVEAENDVGMTKLIKEGDESKVKIITLEQELETAKKMFEMRCLQLETEKDEDVTKLIKERDECKAEIAMLKQALETATKTYELRCLQVETEGKSAQSMFEERIKELEDLLEDSSNEVQKLTTSIESKQNKWNAKADSYRRMVEFQCNLLQDVRCSSESVKEEVLRVKLDYSNDVNQLGLKLKSVAHAAGNYHGLLVENRKLFNELQDLKGNIRVFCRIRPFLTGHKDKRMTIEYIGENGEVVIANPTKPGKEGQKLFKFNKVYSPASTQGEVFSDIQPLIRSVLDGYNVCIFAYGQTGSGKTYTMTGPNNATKENWGVNYRALNDLFEISQNRSGAIAYEVGAQMVEIYNEQVRDLLSSNASQKKYPFELCIVLLSPNCKSFFLKAVGATAMNERSSRSHSIVTIHVRGADLNGGSSLHGNLHLVDLAGSERVDRSEVTGDRLKEAQHINKSLSALGDVIFALAQKSSHVPYRNSKLTQVLQSSLGGEAKTVMFIQLNPDVNSYSESLSTLKFAERVSGIELGAARSSKEGRDVRELMTQVASLKDTISKRDDEIERLQVLKDFKNNVYNSSNTEKRSTTSMNKDVFGGVATTQKPSGGKSSGGAQEELFDVRSEADSQHLMDDVRNHSEVIRPLDIGQNIIEGAETLGFPDADYEESLMDIPDDALSVETENDATTERPKLTQHTRPVKKLEKARSTTTHTRISQKQSQTASTTPPGSKEHSRSYSAPSLKSLTGHGKRWQ</sequence>
<protein>
    <submittedName>
        <fullName evidence="7">Kinesin-like protein KIN-14P</fullName>
    </submittedName>
</protein>
<feature type="coiled-coil region" evidence="3">
    <location>
        <begin position="414"/>
        <end position="474"/>
    </location>
</feature>
<feature type="region of interest" description="Disordered" evidence="4">
    <location>
        <begin position="1"/>
        <end position="38"/>
    </location>
</feature>
<evidence type="ECO:0000256" key="2">
    <source>
        <dbReference type="PROSITE-ProRule" id="PRU00283"/>
    </source>
</evidence>
<evidence type="ECO:0000256" key="4">
    <source>
        <dbReference type="SAM" id="MobiDB-lite"/>
    </source>
</evidence>
<dbReference type="PROSITE" id="PS50067">
    <property type="entry name" value="KINESIN_MOTOR_2"/>
    <property type="match status" value="1"/>
</dbReference>
<keyword evidence="2" id="KW-0547">Nucleotide-binding</keyword>
<dbReference type="GO" id="GO:0007018">
    <property type="term" value="P:microtubule-based movement"/>
    <property type="evidence" value="ECO:0007669"/>
    <property type="project" value="InterPro"/>
</dbReference>
<dbReference type="Proteomes" id="UP000685013">
    <property type="component" value="Chromosome 14"/>
</dbReference>
<evidence type="ECO:0000259" key="5">
    <source>
        <dbReference type="PROSITE" id="PS50021"/>
    </source>
</evidence>
<evidence type="ECO:0000313" key="7">
    <source>
        <dbReference type="EMBL" id="KAG6580856.1"/>
    </source>
</evidence>
<feature type="non-terminal residue" evidence="7">
    <location>
        <position position="1"/>
    </location>
</feature>
<comment type="similarity">
    <text evidence="2">Belongs to the TRAFAC class myosin-kinesin ATPase superfamily. Kinesin family.</text>
</comment>
<keyword evidence="1 2" id="KW-0505">Motor protein</keyword>
<feature type="compositionally biased region" description="Polar residues" evidence="4">
    <location>
        <begin position="1349"/>
        <end position="1369"/>
    </location>
</feature>
<dbReference type="Pfam" id="PF16796">
    <property type="entry name" value="Microtub_bd"/>
    <property type="match status" value="1"/>
</dbReference>
<gene>
    <name evidence="7" type="primary">KIN14P</name>
    <name evidence="7" type="ORF">SDJN03_20858</name>
</gene>
<dbReference type="InterPro" id="IPR001715">
    <property type="entry name" value="CH_dom"/>
</dbReference>
<dbReference type="InterPro" id="IPR031852">
    <property type="entry name" value="Vik1/Cik1_MT-bd"/>
</dbReference>
<feature type="region of interest" description="Disordered" evidence="4">
    <location>
        <begin position="255"/>
        <end position="281"/>
    </location>
</feature>
<dbReference type="InterPro" id="IPR027640">
    <property type="entry name" value="Kinesin-like_fam"/>
</dbReference>
<accession>A0AAV6MGB3</accession>
<dbReference type="GO" id="GO:0005524">
    <property type="term" value="F:ATP binding"/>
    <property type="evidence" value="ECO:0007669"/>
    <property type="project" value="UniProtKB-UniRule"/>
</dbReference>
<proteinExistence type="inferred from homology"/>
<dbReference type="PROSITE" id="PS50021">
    <property type="entry name" value="CH"/>
    <property type="match status" value="1"/>
</dbReference>
<dbReference type="GO" id="GO:0015630">
    <property type="term" value="C:microtubule cytoskeleton"/>
    <property type="evidence" value="ECO:0007669"/>
    <property type="project" value="TreeGrafter"/>
</dbReference>
<dbReference type="GO" id="GO:0008017">
    <property type="term" value="F:microtubule binding"/>
    <property type="evidence" value="ECO:0007669"/>
    <property type="project" value="InterPro"/>
</dbReference>
<dbReference type="EMBL" id="JAGKQH010000014">
    <property type="protein sequence ID" value="KAG6580856.1"/>
    <property type="molecule type" value="Genomic_DNA"/>
</dbReference>
<name>A0AAV6MGB3_9ROSI</name>
<feature type="coiled-coil region" evidence="3">
    <location>
        <begin position="506"/>
        <end position="653"/>
    </location>
</feature>
<dbReference type="PANTHER" id="PTHR47972:SF67">
    <property type="entry name" value="KINESIN MOTOR DOMAIN-CONTAINING PROTEIN"/>
    <property type="match status" value="1"/>
</dbReference>
<keyword evidence="2" id="KW-0067">ATP-binding</keyword>
<feature type="compositionally biased region" description="Polar residues" evidence="4">
    <location>
        <begin position="1"/>
        <end position="14"/>
    </location>
</feature>
<dbReference type="PANTHER" id="PTHR47972">
    <property type="entry name" value="KINESIN-LIKE PROTEIN KLP-3"/>
    <property type="match status" value="1"/>
</dbReference>
<feature type="domain" description="Kinesin motor" evidence="6">
    <location>
        <begin position="863"/>
        <end position="1172"/>
    </location>
</feature>
<dbReference type="GO" id="GO:0003777">
    <property type="term" value="F:microtubule motor activity"/>
    <property type="evidence" value="ECO:0007669"/>
    <property type="project" value="InterPro"/>
</dbReference>
<dbReference type="SMART" id="SM00129">
    <property type="entry name" value="KISc"/>
    <property type="match status" value="1"/>
</dbReference>
<organism evidence="7 8">
    <name type="scientific">Cucurbita argyrosperma subsp. sororia</name>
    <dbReference type="NCBI Taxonomy" id="37648"/>
    <lineage>
        <taxon>Eukaryota</taxon>
        <taxon>Viridiplantae</taxon>
        <taxon>Streptophyta</taxon>
        <taxon>Embryophyta</taxon>
        <taxon>Tracheophyta</taxon>
        <taxon>Spermatophyta</taxon>
        <taxon>Magnoliopsida</taxon>
        <taxon>eudicotyledons</taxon>
        <taxon>Gunneridae</taxon>
        <taxon>Pentapetalae</taxon>
        <taxon>rosids</taxon>
        <taxon>fabids</taxon>
        <taxon>Cucurbitales</taxon>
        <taxon>Cucurbitaceae</taxon>
        <taxon>Cucurbiteae</taxon>
        <taxon>Cucurbita</taxon>
    </lineage>
</organism>
<reference evidence="7 8" key="1">
    <citation type="journal article" date="2021" name="Hortic Res">
        <title>The domestication of Cucurbita argyrosperma as revealed by the genome of its wild relative.</title>
        <authorList>
            <person name="Barrera-Redondo J."/>
            <person name="Sanchez-de la Vega G."/>
            <person name="Aguirre-Liguori J.A."/>
            <person name="Castellanos-Morales G."/>
            <person name="Gutierrez-Guerrero Y.T."/>
            <person name="Aguirre-Dugua X."/>
            <person name="Aguirre-Planter E."/>
            <person name="Tenaillon M.I."/>
            <person name="Lira-Saade R."/>
            <person name="Eguiarte L.E."/>
        </authorList>
    </citation>
    <scope>NUCLEOTIDE SEQUENCE [LARGE SCALE GENOMIC DNA]</scope>
    <source>
        <strain evidence="7">JBR-2021</strain>
    </source>
</reference>
<evidence type="ECO:0000256" key="3">
    <source>
        <dbReference type="SAM" id="Coils"/>
    </source>
</evidence>
<comment type="caution">
    <text evidence="7">The sequence shown here is derived from an EMBL/GenBank/DDBJ whole genome shotgun (WGS) entry which is preliminary data.</text>
</comment>
<feature type="coiled-coil region" evidence="3">
    <location>
        <begin position="705"/>
        <end position="782"/>
    </location>
</feature>
<evidence type="ECO:0000256" key="1">
    <source>
        <dbReference type="ARBA" id="ARBA00023175"/>
    </source>
</evidence>
<dbReference type="FunFam" id="3.40.850.10:FF:000111">
    <property type="entry name" value="p-loop nucleoside triphosphate hydrolase superfamily protein with CH (Calponin Homology) domain"/>
    <property type="match status" value="1"/>
</dbReference>
<feature type="region of interest" description="Disordered" evidence="4">
    <location>
        <begin position="1323"/>
        <end position="1394"/>
    </location>
</feature>
<evidence type="ECO:0000259" key="6">
    <source>
        <dbReference type="PROSITE" id="PS50067"/>
    </source>
</evidence>
<dbReference type="InterPro" id="IPR001752">
    <property type="entry name" value="Kinesin_motor_dom"/>
</dbReference>
<evidence type="ECO:0000313" key="8">
    <source>
        <dbReference type="Proteomes" id="UP000685013"/>
    </source>
</evidence>